<gene>
    <name evidence="3" type="ORF">KTO63_15660</name>
</gene>
<keyword evidence="1" id="KW-0479">Metal-binding</keyword>
<dbReference type="GO" id="GO:0016787">
    <property type="term" value="F:hydrolase activity"/>
    <property type="evidence" value="ECO:0007669"/>
    <property type="project" value="UniProtKB-KW"/>
</dbReference>
<evidence type="ECO:0000256" key="2">
    <source>
        <dbReference type="ARBA" id="ARBA00022801"/>
    </source>
</evidence>
<dbReference type="EMBL" id="JAHSPG010000012">
    <property type="protein sequence ID" value="MBV4358601.1"/>
    <property type="molecule type" value="Genomic_DNA"/>
</dbReference>
<sequence>MKKFSFPGLKICLLMVAIFAFQYTFAWGVTGHRVVAEIAQRHLSKKAKNEIKKLIGNQSLAYWANWADFIKSDTTHAYDQISKWHYVDLPGNIEKDSFVNTIHRMPGENLYTQIQAMQHELSDKGLPIEKRRMALIMLVHLVGDLHQPLHVGRDEDQGGNKISVFWFNEKTNLHSVWDTKLVDFSQYSYTEYASALDVTAKDSINAYTSTSLDDWFFESHILSDKVYAQSPAESKLSYKYNYIFQKDLDDQLLKGGLRLAKLINDSF</sequence>
<dbReference type="AlphaFoldDB" id="A0A9E2S9V9"/>
<accession>A0A9E2S9V9</accession>
<dbReference type="GO" id="GO:0006308">
    <property type="term" value="P:DNA catabolic process"/>
    <property type="evidence" value="ECO:0007669"/>
    <property type="project" value="InterPro"/>
</dbReference>
<dbReference type="PANTHER" id="PTHR33146:SF26">
    <property type="entry name" value="ENDONUCLEASE 4"/>
    <property type="match status" value="1"/>
</dbReference>
<name>A0A9E2S9V9_9BACT</name>
<dbReference type="GO" id="GO:0046872">
    <property type="term" value="F:metal ion binding"/>
    <property type="evidence" value="ECO:0007669"/>
    <property type="project" value="UniProtKB-KW"/>
</dbReference>
<dbReference type="Pfam" id="PF02265">
    <property type="entry name" value="S1-P1_nuclease"/>
    <property type="match status" value="1"/>
</dbReference>
<evidence type="ECO:0000256" key="1">
    <source>
        <dbReference type="ARBA" id="ARBA00022723"/>
    </source>
</evidence>
<dbReference type="PANTHER" id="PTHR33146">
    <property type="entry name" value="ENDONUCLEASE 4"/>
    <property type="match status" value="1"/>
</dbReference>
<dbReference type="InterPro" id="IPR003154">
    <property type="entry name" value="S1/P1nuclease"/>
</dbReference>
<organism evidence="3 4">
    <name type="scientific">Pinibacter aurantiacus</name>
    <dbReference type="NCBI Taxonomy" id="2851599"/>
    <lineage>
        <taxon>Bacteria</taxon>
        <taxon>Pseudomonadati</taxon>
        <taxon>Bacteroidota</taxon>
        <taxon>Chitinophagia</taxon>
        <taxon>Chitinophagales</taxon>
        <taxon>Chitinophagaceae</taxon>
        <taxon>Pinibacter</taxon>
    </lineage>
</organism>
<comment type="caution">
    <text evidence="3">The sequence shown here is derived from an EMBL/GenBank/DDBJ whole genome shotgun (WGS) entry which is preliminary data.</text>
</comment>
<evidence type="ECO:0000313" key="4">
    <source>
        <dbReference type="Proteomes" id="UP000812270"/>
    </source>
</evidence>
<protein>
    <submittedName>
        <fullName evidence="3">S1/P1 nuclease</fullName>
    </submittedName>
</protein>
<dbReference type="GO" id="GO:0004519">
    <property type="term" value="F:endonuclease activity"/>
    <property type="evidence" value="ECO:0007669"/>
    <property type="project" value="InterPro"/>
</dbReference>
<dbReference type="GO" id="GO:0003676">
    <property type="term" value="F:nucleic acid binding"/>
    <property type="evidence" value="ECO:0007669"/>
    <property type="project" value="InterPro"/>
</dbReference>
<reference evidence="3" key="1">
    <citation type="submission" date="2021-06" db="EMBL/GenBank/DDBJ databases">
        <authorList>
            <person name="Huq M.A."/>
        </authorList>
    </citation>
    <scope>NUCLEOTIDE SEQUENCE</scope>
    <source>
        <strain evidence="3">MAH-26</strain>
    </source>
</reference>
<keyword evidence="2" id="KW-0378">Hydrolase</keyword>
<dbReference type="RefSeq" id="WP_217792312.1">
    <property type="nucleotide sequence ID" value="NZ_JAHSPG010000012.1"/>
</dbReference>
<proteinExistence type="predicted"/>
<dbReference type="CDD" id="cd11010">
    <property type="entry name" value="S1-P1_nuclease"/>
    <property type="match status" value="1"/>
</dbReference>
<keyword evidence="4" id="KW-1185">Reference proteome</keyword>
<dbReference type="Proteomes" id="UP000812270">
    <property type="component" value="Unassembled WGS sequence"/>
</dbReference>
<evidence type="ECO:0000313" key="3">
    <source>
        <dbReference type="EMBL" id="MBV4358601.1"/>
    </source>
</evidence>